<dbReference type="PROSITE" id="PS50862">
    <property type="entry name" value="AA_TRNA_LIGASE_II"/>
    <property type="match status" value="1"/>
</dbReference>
<dbReference type="InterPro" id="IPR006195">
    <property type="entry name" value="aa-tRNA-synth_II"/>
</dbReference>
<dbReference type="Proteomes" id="UP000078284">
    <property type="component" value="Chromosome 5"/>
</dbReference>
<comment type="caution">
    <text evidence="5">The sequence shown here is derived from an EMBL/GenBank/DDBJ whole genome shotgun (WGS) entry which is preliminary data.</text>
</comment>
<sequence>MNQPKIMSPLAKCHRSNEFLTERFELFVNQHELCNAYTELNDPVEQRQRFADQLKDRQSGDDEAMAMDETFCTALEYGLPPTGGWGMGIDRLFMLLTDSQNIKEVLFFPTTKPQDEPVAAIAPAGGERVVD</sequence>
<dbReference type="PANTHER" id="PTHR42918:SF9">
    <property type="entry name" value="LYSINE--TRNA LIGASE"/>
    <property type="match status" value="1"/>
</dbReference>
<dbReference type="AlphaFoldDB" id="A0A178U6N2"/>
<keyword evidence="3" id="KW-0067">ATP-binding</keyword>
<keyword evidence="1" id="KW-0436">Ligase</keyword>
<dbReference type="PANTHER" id="PTHR42918">
    <property type="entry name" value="LYSYL-TRNA SYNTHETASE"/>
    <property type="match status" value="1"/>
</dbReference>
<evidence type="ECO:0000256" key="3">
    <source>
        <dbReference type="ARBA" id="ARBA00022840"/>
    </source>
</evidence>
<feature type="domain" description="Aminoacyl-transfer RNA synthetases class-II family profile" evidence="4">
    <location>
        <begin position="1"/>
        <end position="109"/>
    </location>
</feature>
<evidence type="ECO:0000313" key="6">
    <source>
        <dbReference type="Proteomes" id="UP000078284"/>
    </source>
</evidence>
<dbReference type="GO" id="GO:0006418">
    <property type="term" value="P:tRNA aminoacylation for protein translation"/>
    <property type="evidence" value="ECO:0007669"/>
    <property type="project" value="InterPro"/>
</dbReference>
<dbReference type="SUPFAM" id="SSF55681">
    <property type="entry name" value="Class II aaRS and biotin synthetases"/>
    <property type="match status" value="1"/>
</dbReference>
<reference evidence="6" key="1">
    <citation type="journal article" date="2016" name="Proc. Natl. Acad. Sci. U.S.A.">
        <title>Chromosome-level assembly of Arabidopsis thaliana Ler reveals the extent of translocation and inversion polymorphisms.</title>
        <authorList>
            <person name="Zapata L."/>
            <person name="Ding J."/>
            <person name="Willing E.M."/>
            <person name="Hartwig B."/>
            <person name="Bezdan D."/>
            <person name="Jiao W.B."/>
            <person name="Patel V."/>
            <person name="Velikkakam James G."/>
            <person name="Koornneef M."/>
            <person name="Ossowski S."/>
            <person name="Schneeberger K."/>
        </authorList>
    </citation>
    <scope>NUCLEOTIDE SEQUENCE [LARGE SCALE GENOMIC DNA]</scope>
    <source>
        <strain evidence="6">cv. Landsberg erecta</strain>
    </source>
</reference>
<dbReference type="Pfam" id="PF00152">
    <property type="entry name" value="tRNA-synt_2"/>
    <property type="match status" value="1"/>
</dbReference>
<dbReference type="InterPro" id="IPR045864">
    <property type="entry name" value="aa-tRNA-synth_II/BPL/LPL"/>
</dbReference>
<evidence type="ECO:0000313" key="5">
    <source>
        <dbReference type="EMBL" id="OAO89568.1"/>
    </source>
</evidence>
<organism evidence="5 6">
    <name type="scientific">Arabidopsis thaliana</name>
    <name type="common">Mouse-ear cress</name>
    <dbReference type="NCBI Taxonomy" id="3702"/>
    <lineage>
        <taxon>Eukaryota</taxon>
        <taxon>Viridiplantae</taxon>
        <taxon>Streptophyta</taxon>
        <taxon>Embryophyta</taxon>
        <taxon>Tracheophyta</taxon>
        <taxon>Spermatophyta</taxon>
        <taxon>Magnoliopsida</taxon>
        <taxon>eudicotyledons</taxon>
        <taxon>Gunneridae</taxon>
        <taxon>Pentapetalae</taxon>
        <taxon>rosids</taxon>
        <taxon>malvids</taxon>
        <taxon>Brassicales</taxon>
        <taxon>Brassicaceae</taxon>
        <taxon>Camelineae</taxon>
        <taxon>Arabidopsis</taxon>
    </lineage>
</organism>
<dbReference type="Gene3D" id="3.30.930.10">
    <property type="entry name" value="Bira Bifunctional Protein, Domain 2"/>
    <property type="match status" value="1"/>
</dbReference>
<evidence type="ECO:0000256" key="1">
    <source>
        <dbReference type="ARBA" id="ARBA00022598"/>
    </source>
</evidence>
<proteinExistence type="predicted"/>
<keyword evidence="2" id="KW-0547">Nucleotide-binding</keyword>
<gene>
    <name evidence="5" type="ordered locus">AXX17_At5g05990</name>
</gene>
<dbReference type="InterPro" id="IPR004364">
    <property type="entry name" value="Aa-tRNA-synt_II"/>
</dbReference>
<dbReference type="GO" id="GO:0004812">
    <property type="term" value="F:aminoacyl-tRNA ligase activity"/>
    <property type="evidence" value="ECO:0007669"/>
    <property type="project" value="InterPro"/>
</dbReference>
<dbReference type="ExpressionAtlas" id="A0A178U6N2">
    <property type="expression patterns" value="baseline and differential"/>
</dbReference>
<evidence type="ECO:0000256" key="2">
    <source>
        <dbReference type="ARBA" id="ARBA00022741"/>
    </source>
</evidence>
<dbReference type="GO" id="GO:0005524">
    <property type="term" value="F:ATP binding"/>
    <property type="evidence" value="ECO:0007669"/>
    <property type="project" value="InterPro"/>
</dbReference>
<dbReference type="EMBL" id="LUHQ01000005">
    <property type="protein sequence ID" value="OAO89568.1"/>
    <property type="molecule type" value="Genomic_DNA"/>
</dbReference>
<accession>A0A178U6N2</accession>
<name>A0A178U6N2_ARATH</name>
<evidence type="ECO:0000259" key="4">
    <source>
        <dbReference type="PROSITE" id="PS50862"/>
    </source>
</evidence>
<protein>
    <recommendedName>
        <fullName evidence="4">Aminoacyl-transfer RNA synthetases class-II family profile domain-containing protein</fullName>
    </recommendedName>
</protein>